<dbReference type="OrthoDB" id="48381at2759"/>
<sequence length="183" mass="20762">MRNKLKSLPDFKTKDYECDCAWILNNTKGIAQRFEGTRVINMAIAAAIAGFCNFRQGPSVFVPDFYQEFCTKLEIVKHYTKDQPIGTTKAHLEHSGNYKKTARDRDIAILLLRAANQRIYGSLVADLENLYSRVEDQYPTKSFSGLQHALDVPPFCCHADNLCLQRCDDAGSGPRAHFYPNQH</sequence>
<protein>
    <submittedName>
        <fullName evidence="1">Uncharacterized protein</fullName>
    </submittedName>
</protein>
<proteinExistence type="predicted"/>
<comment type="caution">
    <text evidence="1">The sequence shown here is derived from an EMBL/GenBank/DDBJ whole genome shotgun (WGS) entry which is preliminary data.</text>
</comment>
<reference evidence="1" key="1">
    <citation type="journal article" date="2021" name="Sci. Rep.">
        <title>Diploid genomic architecture of Nitzschia inconspicua, an elite biomass production diatom.</title>
        <authorList>
            <person name="Oliver A."/>
            <person name="Podell S."/>
            <person name="Pinowska A."/>
            <person name="Traller J.C."/>
            <person name="Smith S.R."/>
            <person name="McClure R."/>
            <person name="Beliaev A."/>
            <person name="Bohutskyi P."/>
            <person name="Hill E.A."/>
            <person name="Rabines A."/>
            <person name="Zheng H."/>
            <person name="Allen L.Z."/>
            <person name="Kuo A."/>
            <person name="Grigoriev I.V."/>
            <person name="Allen A.E."/>
            <person name="Hazlebeck D."/>
            <person name="Allen E.E."/>
        </authorList>
    </citation>
    <scope>NUCLEOTIDE SEQUENCE</scope>
    <source>
        <strain evidence="1">Hildebrandi</strain>
    </source>
</reference>
<dbReference type="EMBL" id="JAGRRH010000006">
    <property type="protein sequence ID" value="KAG7367996.1"/>
    <property type="molecule type" value="Genomic_DNA"/>
</dbReference>
<accession>A0A9K3LWK7</accession>
<organism evidence="1 2">
    <name type="scientific">Nitzschia inconspicua</name>
    <dbReference type="NCBI Taxonomy" id="303405"/>
    <lineage>
        <taxon>Eukaryota</taxon>
        <taxon>Sar</taxon>
        <taxon>Stramenopiles</taxon>
        <taxon>Ochrophyta</taxon>
        <taxon>Bacillariophyta</taxon>
        <taxon>Bacillariophyceae</taxon>
        <taxon>Bacillariophycidae</taxon>
        <taxon>Bacillariales</taxon>
        <taxon>Bacillariaceae</taxon>
        <taxon>Nitzschia</taxon>
    </lineage>
</organism>
<dbReference type="Proteomes" id="UP000693970">
    <property type="component" value="Unassembled WGS sequence"/>
</dbReference>
<gene>
    <name evidence="1" type="ORF">IV203_030739</name>
</gene>
<evidence type="ECO:0000313" key="1">
    <source>
        <dbReference type="EMBL" id="KAG7367996.1"/>
    </source>
</evidence>
<keyword evidence="2" id="KW-1185">Reference proteome</keyword>
<dbReference type="AlphaFoldDB" id="A0A9K3LWK7"/>
<evidence type="ECO:0000313" key="2">
    <source>
        <dbReference type="Proteomes" id="UP000693970"/>
    </source>
</evidence>
<name>A0A9K3LWK7_9STRA</name>
<reference evidence="1" key="2">
    <citation type="submission" date="2021-04" db="EMBL/GenBank/DDBJ databases">
        <authorList>
            <person name="Podell S."/>
        </authorList>
    </citation>
    <scope>NUCLEOTIDE SEQUENCE</scope>
    <source>
        <strain evidence="1">Hildebrandi</strain>
    </source>
</reference>